<protein>
    <submittedName>
        <fullName evidence="4">CCDC92 domain-containing protein</fullName>
    </submittedName>
</protein>
<dbReference type="InterPro" id="IPR031139">
    <property type="entry name" value="RPGRIP1_fam"/>
</dbReference>
<keyword evidence="1" id="KW-0175">Coiled coil</keyword>
<dbReference type="AlphaFoldDB" id="A0A183AL98"/>
<dbReference type="Proteomes" id="UP000272942">
    <property type="component" value="Unassembled WGS sequence"/>
</dbReference>
<dbReference type="EMBL" id="UZAN01045001">
    <property type="protein sequence ID" value="VDP81876.1"/>
    <property type="molecule type" value="Genomic_DNA"/>
</dbReference>
<proteinExistence type="predicted"/>
<gene>
    <name evidence="2" type="ORF">ECPE_LOCUS7733</name>
</gene>
<accession>A0A183AL98</accession>
<evidence type="ECO:0000313" key="2">
    <source>
        <dbReference type="EMBL" id="VDP81876.1"/>
    </source>
</evidence>
<reference evidence="4" key="1">
    <citation type="submission" date="2016-06" db="UniProtKB">
        <authorList>
            <consortium name="WormBaseParasite"/>
        </authorList>
    </citation>
    <scope>IDENTIFICATION</scope>
</reference>
<dbReference type="PANTHER" id="PTHR14240">
    <property type="entry name" value="RETINITIS PIGMENTOSA GTPASE REGULATOR-INTERACTING PROTEIN"/>
    <property type="match status" value="1"/>
</dbReference>
<keyword evidence="3" id="KW-1185">Reference proteome</keyword>
<evidence type="ECO:0000256" key="1">
    <source>
        <dbReference type="SAM" id="Coils"/>
    </source>
</evidence>
<organism evidence="4">
    <name type="scientific">Echinostoma caproni</name>
    <dbReference type="NCBI Taxonomy" id="27848"/>
    <lineage>
        <taxon>Eukaryota</taxon>
        <taxon>Metazoa</taxon>
        <taxon>Spiralia</taxon>
        <taxon>Lophotrochozoa</taxon>
        <taxon>Platyhelminthes</taxon>
        <taxon>Trematoda</taxon>
        <taxon>Digenea</taxon>
        <taxon>Plagiorchiida</taxon>
        <taxon>Echinostomata</taxon>
        <taxon>Echinostomatoidea</taxon>
        <taxon>Echinostomatidae</taxon>
        <taxon>Echinostoma</taxon>
    </lineage>
</organism>
<dbReference type="GO" id="GO:0035869">
    <property type="term" value="C:ciliary transition zone"/>
    <property type="evidence" value="ECO:0007669"/>
    <property type="project" value="TreeGrafter"/>
</dbReference>
<dbReference type="WBParaSite" id="ECPE_0000775201-mRNA-1">
    <property type="protein sequence ID" value="ECPE_0000775201-mRNA-1"/>
    <property type="gene ID" value="ECPE_0000775201"/>
</dbReference>
<feature type="coiled-coil region" evidence="1">
    <location>
        <begin position="182"/>
        <end position="297"/>
    </location>
</feature>
<dbReference type="GO" id="GO:1905515">
    <property type="term" value="P:non-motile cilium assembly"/>
    <property type="evidence" value="ECO:0007669"/>
    <property type="project" value="TreeGrafter"/>
</dbReference>
<dbReference type="PANTHER" id="PTHR14240:SF1">
    <property type="entry name" value="PROTEIN FANTOM-RELATED"/>
    <property type="match status" value="1"/>
</dbReference>
<name>A0A183AL98_9TREM</name>
<reference evidence="2 3" key="2">
    <citation type="submission" date="2018-11" db="EMBL/GenBank/DDBJ databases">
        <authorList>
            <consortium name="Pathogen Informatics"/>
        </authorList>
    </citation>
    <scope>NUCLEOTIDE SEQUENCE [LARGE SCALE GENOMIC DNA]</scope>
    <source>
        <strain evidence="2 3">Egypt</strain>
    </source>
</reference>
<dbReference type="OrthoDB" id="2133912at2759"/>
<sequence>MENKGSVGSWTRDQLEDQYLRLYDDFLTLKKHCCKQEDRIKQMATKILRLANDKKGSSANAVWEDDYREQIEALERKNSALSQKFIRKANVIDPSLFAPIWGERFQPNTGRTVNRANMRTLAGTPKHNRSKESGATGALQTVRIQNAAFVGIELVEDSTPSWICHLSLRFYLLALVRREQTVKKLSEQLQDREKIIVQLKEELQAKDSNHQQDMHALMQQLTSKQRDTLKENIDLIRNQRELREKQLQIVTLQARIQDFEADQSATKEANRKLVSEVERLTNEIALLEQKNIQMESASNLATKDHLKVLERLIVKGSNNTGGMNVQPAELEVDGEPVFLKRRVILYDQREGVLQALEKMKRDGIIT</sequence>
<evidence type="ECO:0000313" key="4">
    <source>
        <dbReference type="WBParaSite" id="ECPE_0000775201-mRNA-1"/>
    </source>
</evidence>
<evidence type="ECO:0000313" key="3">
    <source>
        <dbReference type="Proteomes" id="UP000272942"/>
    </source>
</evidence>